<dbReference type="EMBL" id="JAPWGL010000002">
    <property type="protein sequence ID" value="MCZ4223309.1"/>
    <property type="molecule type" value="Genomic_DNA"/>
</dbReference>
<accession>A0ABT4KWL8</accession>
<dbReference type="Gene3D" id="3.90.220.20">
    <property type="entry name" value="DNA methylase specificity domains"/>
    <property type="match status" value="2"/>
</dbReference>
<dbReference type="GO" id="GO:0016787">
    <property type="term" value="F:hydrolase activity"/>
    <property type="evidence" value="ECO:0007669"/>
    <property type="project" value="UniProtKB-KW"/>
</dbReference>
<evidence type="ECO:0000256" key="2">
    <source>
        <dbReference type="ARBA" id="ARBA00022747"/>
    </source>
</evidence>
<dbReference type="GO" id="GO:0004519">
    <property type="term" value="F:endonuclease activity"/>
    <property type="evidence" value="ECO:0007669"/>
    <property type="project" value="UniProtKB-KW"/>
</dbReference>
<evidence type="ECO:0000313" key="6">
    <source>
        <dbReference type="Proteomes" id="UP001144341"/>
    </source>
</evidence>
<keyword evidence="2" id="KW-0680">Restriction system</keyword>
<name>A0ABT4KWL8_9SPHI</name>
<keyword evidence="5" id="KW-0255">Endonuclease</keyword>
<protein>
    <submittedName>
        <fullName evidence="5">Restriction endonuclease subunit S</fullName>
        <ecNumber evidence="5">3.1.21.-</ecNumber>
    </submittedName>
</protein>
<evidence type="ECO:0000256" key="3">
    <source>
        <dbReference type="ARBA" id="ARBA00023125"/>
    </source>
</evidence>
<keyword evidence="5" id="KW-0540">Nuclease</keyword>
<dbReference type="InterPro" id="IPR000055">
    <property type="entry name" value="Restrct_endonuc_typeI_TRD"/>
</dbReference>
<dbReference type="PANTHER" id="PTHR30408">
    <property type="entry name" value="TYPE-1 RESTRICTION ENZYME ECOKI SPECIFICITY PROTEIN"/>
    <property type="match status" value="1"/>
</dbReference>
<keyword evidence="3" id="KW-0238">DNA-binding</keyword>
<feature type="domain" description="Type I restriction modification DNA specificity" evidence="4">
    <location>
        <begin position="215"/>
        <end position="382"/>
    </location>
</feature>
<keyword evidence="5" id="KW-0378">Hydrolase</keyword>
<keyword evidence="6" id="KW-1185">Reference proteome</keyword>
<proteinExistence type="inferred from homology"/>
<sequence length="413" mass="47872">MQSNYKRLGDYIKEVNIRNRDLNNYPLLGVSIKKVLMPSIANIIGTDMSTYKLIKKNQFAYGPVTSRNGDKISIALAEKYENALLSQAYTVFEVVDKNELHPEYLMMWFKRAEFDRYARFMSHGSAREIFSWAEMCDTLLPIPSPEKQLEIVSEYKIIQNRIQLNNQLINKLEETAQAIYKQWFVDFEFPDENGLPYKSNGGEMVYDKNESSLLPKEWKIKSISNIIDVRDGTHDSPVPVKIGFPLVTSTHLKSYSISINETYNISLEDFININKRSRVEKHDILFSMIGTVGLTSYVLYDEVNFAIKNVALFRTSKLKGIGEYVLFFLKSEYMKLYLSSNPKGSTQNYVTLNFLREMPIVLPHTHILNNFEKVAAKIIKKIHLRFKENDVLSRIENLILAKMTKIEMEEVAY</sequence>
<reference evidence="5" key="1">
    <citation type="submission" date="2022-12" db="EMBL/GenBank/DDBJ databases">
        <title>Genome sequence of SJ11.</title>
        <authorList>
            <person name="Woo H."/>
        </authorList>
    </citation>
    <scope>NUCLEOTIDE SEQUENCE</scope>
    <source>
        <strain evidence="5">SJ11</strain>
    </source>
</reference>
<dbReference type="EC" id="3.1.21.-" evidence="5"/>
<comment type="caution">
    <text evidence="5">The sequence shown here is derived from an EMBL/GenBank/DDBJ whole genome shotgun (WGS) entry which is preliminary data.</text>
</comment>
<dbReference type="Pfam" id="PF01420">
    <property type="entry name" value="Methylase_S"/>
    <property type="match status" value="2"/>
</dbReference>
<evidence type="ECO:0000259" key="4">
    <source>
        <dbReference type="Pfam" id="PF01420"/>
    </source>
</evidence>
<dbReference type="SUPFAM" id="SSF116734">
    <property type="entry name" value="DNA methylase specificity domain"/>
    <property type="match status" value="2"/>
</dbReference>
<dbReference type="InterPro" id="IPR044946">
    <property type="entry name" value="Restrct_endonuc_typeI_TRD_sf"/>
</dbReference>
<evidence type="ECO:0000313" key="5">
    <source>
        <dbReference type="EMBL" id="MCZ4223309.1"/>
    </source>
</evidence>
<gene>
    <name evidence="5" type="ORF">O0931_08355</name>
</gene>
<dbReference type="Proteomes" id="UP001144341">
    <property type="component" value="Unassembled WGS sequence"/>
</dbReference>
<feature type="domain" description="Type I restriction modification DNA specificity" evidence="4">
    <location>
        <begin position="51"/>
        <end position="174"/>
    </location>
</feature>
<dbReference type="InterPro" id="IPR052021">
    <property type="entry name" value="Type-I_RS_S_subunit"/>
</dbReference>
<dbReference type="PANTHER" id="PTHR30408:SF13">
    <property type="entry name" value="TYPE I RESTRICTION ENZYME HINDI SPECIFICITY SUBUNIT"/>
    <property type="match status" value="1"/>
</dbReference>
<evidence type="ECO:0000256" key="1">
    <source>
        <dbReference type="ARBA" id="ARBA00010923"/>
    </source>
</evidence>
<organism evidence="5 6">
    <name type="scientific">Pedobacter rhodius</name>
    <dbReference type="NCBI Taxonomy" id="3004098"/>
    <lineage>
        <taxon>Bacteria</taxon>
        <taxon>Pseudomonadati</taxon>
        <taxon>Bacteroidota</taxon>
        <taxon>Sphingobacteriia</taxon>
        <taxon>Sphingobacteriales</taxon>
        <taxon>Sphingobacteriaceae</taxon>
        <taxon>Pedobacter</taxon>
    </lineage>
</organism>
<comment type="similarity">
    <text evidence="1">Belongs to the type-I restriction system S methylase family.</text>
</comment>
<dbReference type="RefSeq" id="WP_269415106.1">
    <property type="nucleotide sequence ID" value="NZ_JAPWGL010000002.1"/>
</dbReference>